<accession>A0A0E9VRJ5</accession>
<organism evidence="2">
    <name type="scientific">Anguilla anguilla</name>
    <name type="common">European freshwater eel</name>
    <name type="synonym">Muraena anguilla</name>
    <dbReference type="NCBI Taxonomy" id="7936"/>
    <lineage>
        <taxon>Eukaryota</taxon>
        <taxon>Metazoa</taxon>
        <taxon>Chordata</taxon>
        <taxon>Craniata</taxon>
        <taxon>Vertebrata</taxon>
        <taxon>Euteleostomi</taxon>
        <taxon>Actinopterygii</taxon>
        <taxon>Neopterygii</taxon>
        <taxon>Teleostei</taxon>
        <taxon>Anguilliformes</taxon>
        <taxon>Anguillidae</taxon>
        <taxon>Anguilla</taxon>
    </lineage>
</organism>
<protein>
    <submittedName>
        <fullName evidence="2">Uncharacterized protein</fullName>
    </submittedName>
</protein>
<dbReference type="EMBL" id="GBXM01027940">
    <property type="protein sequence ID" value="JAH80637.1"/>
    <property type="molecule type" value="Transcribed_RNA"/>
</dbReference>
<feature type="compositionally biased region" description="Low complexity" evidence="1">
    <location>
        <begin position="10"/>
        <end position="31"/>
    </location>
</feature>
<dbReference type="AlphaFoldDB" id="A0A0E9VRJ5"/>
<name>A0A0E9VRJ5_ANGAN</name>
<feature type="region of interest" description="Disordered" evidence="1">
    <location>
        <begin position="1"/>
        <end position="39"/>
    </location>
</feature>
<evidence type="ECO:0000313" key="2">
    <source>
        <dbReference type="EMBL" id="JAH80637.1"/>
    </source>
</evidence>
<proteinExistence type="predicted"/>
<reference evidence="2" key="2">
    <citation type="journal article" date="2015" name="Fish Shellfish Immunol.">
        <title>Early steps in the European eel (Anguilla anguilla)-Vibrio vulnificus interaction in the gills: Role of the RtxA13 toxin.</title>
        <authorList>
            <person name="Callol A."/>
            <person name="Pajuelo D."/>
            <person name="Ebbesson L."/>
            <person name="Teles M."/>
            <person name="MacKenzie S."/>
            <person name="Amaro C."/>
        </authorList>
    </citation>
    <scope>NUCLEOTIDE SEQUENCE</scope>
</reference>
<reference evidence="2" key="1">
    <citation type="submission" date="2014-11" db="EMBL/GenBank/DDBJ databases">
        <authorList>
            <person name="Amaro Gonzalez C."/>
        </authorList>
    </citation>
    <scope>NUCLEOTIDE SEQUENCE</scope>
</reference>
<sequence length="39" mass="4462">MRESTRIARAMRSFRSSGRSRVSSSSVTLSDRPLRKVSY</sequence>
<evidence type="ECO:0000256" key="1">
    <source>
        <dbReference type="SAM" id="MobiDB-lite"/>
    </source>
</evidence>